<dbReference type="Pfam" id="PF14559">
    <property type="entry name" value="TPR_19"/>
    <property type="match status" value="1"/>
</dbReference>
<dbReference type="PROSITE" id="PS50005">
    <property type="entry name" value="TPR"/>
    <property type="match status" value="2"/>
</dbReference>
<feature type="repeat" description="TPR" evidence="3">
    <location>
        <begin position="713"/>
        <end position="746"/>
    </location>
</feature>
<keyword evidence="5" id="KW-1133">Transmembrane helix</keyword>
<comment type="caution">
    <text evidence="6">The sequence shown here is derived from an EMBL/GenBank/DDBJ whole genome shotgun (WGS) entry which is preliminary data.</text>
</comment>
<evidence type="ECO:0000256" key="2">
    <source>
        <dbReference type="ARBA" id="ARBA00022803"/>
    </source>
</evidence>
<keyword evidence="2 3" id="KW-0802">TPR repeat</keyword>
<dbReference type="InterPro" id="IPR050498">
    <property type="entry name" value="Ycf3"/>
</dbReference>
<feature type="transmembrane region" description="Helical" evidence="5">
    <location>
        <begin position="101"/>
        <end position="122"/>
    </location>
</feature>
<feature type="transmembrane region" description="Helical" evidence="5">
    <location>
        <begin position="172"/>
        <end position="192"/>
    </location>
</feature>
<feature type="transmembrane region" description="Helical" evidence="5">
    <location>
        <begin position="223"/>
        <end position="241"/>
    </location>
</feature>
<gene>
    <name evidence="6" type="ORF">UX10_C0010G0023</name>
</gene>
<name>A0A0G1MGN9_9BACT</name>
<feature type="region of interest" description="Disordered" evidence="4">
    <location>
        <begin position="752"/>
        <end position="778"/>
    </location>
</feature>
<feature type="transmembrane region" description="Helical" evidence="5">
    <location>
        <begin position="134"/>
        <end position="152"/>
    </location>
</feature>
<feature type="transmembrane region" description="Helical" evidence="5">
    <location>
        <begin position="420"/>
        <end position="437"/>
    </location>
</feature>
<dbReference type="PANTHER" id="PTHR44858">
    <property type="entry name" value="TETRATRICOPEPTIDE REPEAT PROTEIN 6"/>
    <property type="match status" value="1"/>
</dbReference>
<dbReference type="InterPro" id="IPR019734">
    <property type="entry name" value="TPR_rpt"/>
</dbReference>
<feature type="transmembrane region" description="Helical" evidence="5">
    <location>
        <begin position="199"/>
        <end position="217"/>
    </location>
</feature>
<feature type="transmembrane region" description="Helical" evidence="5">
    <location>
        <begin position="457"/>
        <end position="479"/>
    </location>
</feature>
<dbReference type="Pfam" id="PF13432">
    <property type="entry name" value="TPR_16"/>
    <property type="match status" value="1"/>
</dbReference>
<dbReference type="Gene3D" id="1.25.40.10">
    <property type="entry name" value="Tetratricopeptide repeat domain"/>
    <property type="match status" value="1"/>
</dbReference>
<evidence type="ECO:0000313" key="6">
    <source>
        <dbReference type="EMBL" id="KKU07506.1"/>
    </source>
</evidence>
<reference evidence="6 7" key="1">
    <citation type="journal article" date="2015" name="Nature">
        <title>rRNA introns, odd ribosomes, and small enigmatic genomes across a large radiation of phyla.</title>
        <authorList>
            <person name="Brown C.T."/>
            <person name="Hug L.A."/>
            <person name="Thomas B.C."/>
            <person name="Sharon I."/>
            <person name="Castelle C.J."/>
            <person name="Singh A."/>
            <person name="Wilkins M.J."/>
            <person name="Williams K.H."/>
            <person name="Banfield J.F."/>
        </authorList>
    </citation>
    <scope>NUCLEOTIDE SEQUENCE [LARGE SCALE GENOMIC DNA]</scope>
</reference>
<feature type="transmembrane region" description="Helical" evidence="5">
    <location>
        <begin position="12"/>
        <end position="29"/>
    </location>
</feature>
<feature type="transmembrane region" description="Helical" evidence="5">
    <location>
        <begin position="350"/>
        <end position="372"/>
    </location>
</feature>
<dbReference type="InterPro" id="IPR011990">
    <property type="entry name" value="TPR-like_helical_dom_sf"/>
</dbReference>
<evidence type="ECO:0000256" key="1">
    <source>
        <dbReference type="ARBA" id="ARBA00022737"/>
    </source>
</evidence>
<dbReference type="EMBL" id="LCKX01000010">
    <property type="protein sequence ID" value="KKU07506.1"/>
    <property type="molecule type" value="Genomic_DNA"/>
</dbReference>
<evidence type="ECO:0000256" key="4">
    <source>
        <dbReference type="SAM" id="MobiDB-lite"/>
    </source>
</evidence>
<organism evidence="6 7">
    <name type="scientific">Candidatus Magasanikbacteria bacterium GW2011_GWA2_45_39</name>
    <dbReference type="NCBI Taxonomy" id="1619041"/>
    <lineage>
        <taxon>Bacteria</taxon>
        <taxon>Candidatus Magasanikiibacteriota</taxon>
    </lineage>
</organism>
<evidence type="ECO:0000256" key="5">
    <source>
        <dbReference type="SAM" id="Phobius"/>
    </source>
</evidence>
<sequence length="778" mass="86803">METSFTLFLKRATSALLYVAVFLIPLFFLPFTVETVELNKYFLLYVCVFLALFAWISRGVILKTFVFKRTPLDIPLIVLWGIVLLTSIISQDRYISFFGDFTLTSLNFLNVTAFLIFYFLLVQEVGHIKGVLNFIQTLFASGFISALFFISRASGLWTATYGFLPQFNTLNISNSLFGIFLTILCLLSLATLAVKKQNIGSDVFTFLVFLVSLAGVVMIGFKILWIIFTVALILLIVFLVSHASEVRTAWTSVAFALFVAGVLFVLLGVPQFLTAKLPLEVSLGPSTSYGMFKDTITYNARYFLFGSGPSTFGYDFSQFRPSGLNNNFAWNVRFRQPYSSAMEWGMSTGVLGILSFLVILLLGLGLIINTWLKQVVINRKKKVVFAQIAALQDSPLIFWGLTAGWLTLVVAFFVVNFGAAVWLLFWLFLGLMIRAAVHLSKGELPETTISLKTSPQYSIVTSFAFILVFTSILVLGIYLGRFYTAEMIYAKALVRPTTGQEGLDRMAQLQKAIQYNPNRVPFYLTTAEAFLVKAQEVASSTQDPNQVAQLVSAAVNAAKAASDKSPQSVATWESLATMYANARGVAPEANNWLISSLERAITLEPTNPTFYIGLGNAKLMERRYSEAKDDFEKAIGFKPDMLQGYVLLAATYEAQNNIDKAIETMERGLPIGRNDATYVFQTGRYYFNRHKDNDWPLSELAWRRAIALNPNYSDALFALALLYERTGNKTPAFQLYKRVLELNPGNAQIRNKVEGLGGGEPAPVENQKSLPESDTKKK</sequence>
<keyword evidence="5" id="KW-0812">Transmembrane</keyword>
<feature type="transmembrane region" description="Helical" evidence="5">
    <location>
        <begin position="41"/>
        <end position="60"/>
    </location>
</feature>
<dbReference type="PANTHER" id="PTHR44858:SF1">
    <property type="entry name" value="UDP-N-ACETYLGLUCOSAMINE--PEPTIDE N-ACETYLGLUCOSAMINYLTRANSFERASE SPINDLY-RELATED"/>
    <property type="match status" value="1"/>
</dbReference>
<feature type="repeat" description="TPR" evidence="3">
    <location>
        <begin position="608"/>
        <end position="641"/>
    </location>
</feature>
<accession>A0A0G1MGN9</accession>
<feature type="transmembrane region" description="Helical" evidence="5">
    <location>
        <begin position="72"/>
        <end position="89"/>
    </location>
</feature>
<dbReference type="PROSITE" id="PS50293">
    <property type="entry name" value="TPR_REGION"/>
    <property type="match status" value="1"/>
</dbReference>
<proteinExistence type="predicted"/>
<evidence type="ECO:0000313" key="7">
    <source>
        <dbReference type="Proteomes" id="UP000033999"/>
    </source>
</evidence>
<protein>
    <submittedName>
        <fullName evidence="6">SLEI family protein</fullName>
    </submittedName>
</protein>
<dbReference type="AlphaFoldDB" id="A0A0G1MGN9"/>
<dbReference type="SUPFAM" id="SSF48452">
    <property type="entry name" value="TPR-like"/>
    <property type="match status" value="1"/>
</dbReference>
<evidence type="ECO:0000256" key="3">
    <source>
        <dbReference type="PROSITE-ProRule" id="PRU00339"/>
    </source>
</evidence>
<dbReference type="Proteomes" id="UP000033999">
    <property type="component" value="Unassembled WGS sequence"/>
</dbReference>
<dbReference type="SMART" id="SM00028">
    <property type="entry name" value="TPR"/>
    <property type="match status" value="4"/>
</dbReference>
<keyword evidence="1" id="KW-0677">Repeat</keyword>
<keyword evidence="5" id="KW-0472">Membrane</keyword>
<feature type="transmembrane region" description="Helical" evidence="5">
    <location>
        <begin position="253"/>
        <end position="273"/>
    </location>
</feature>